<accession>A0A1H5U6S9</accession>
<keyword evidence="1" id="KW-1133">Transmembrane helix</keyword>
<sequence>MGGLLKFVIILLGVGWLLGQLIRYFLRTKLAKFARQVNEAAMEQQRAQQQASRPKNSVNVDFVPREEIEKRKKDIEGGEYVDYEEVKE</sequence>
<evidence type="ECO:0000256" key="1">
    <source>
        <dbReference type="SAM" id="Phobius"/>
    </source>
</evidence>
<name>A0A1H5U6S9_9BACT</name>
<gene>
    <name evidence="2" type="ORF">SAMN03080598_01086</name>
</gene>
<keyword evidence="1" id="KW-0472">Membrane</keyword>
<evidence type="ECO:0000313" key="3">
    <source>
        <dbReference type="Proteomes" id="UP000236736"/>
    </source>
</evidence>
<evidence type="ECO:0008006" key="4">
    <source>
        <dbReference type="Google" id="ProtNLM"/>
    </source>
</evidence>
<dbReference type="EMBL" id="FNVR01000004">
    <property type="protein sequence ID" value="SEF70805.1"/>
    <property type="molecule type" value="Genomic_DNA"/>
</dbReference>
<dbReference type="InterPro" id="IPR032272">
    <property type="entry name" value="DUF4834"/>
</dbReference>
<protein>
    <recommendedName>
        <fullName evidence="4">DUF4834 family protein</fullName>
    </recommendedName>
</protein>
<keyword evidence="3" id="KW-1185">Reference proteome</keyword>
<dbReference type="RefSeq" id="WP_103923777.1">
    <property type="nucleotide sequence ID" value="NZ_FNVR01000004.1"/>
</dbReference>
<reference evidence="3" key="1">
    <citation type="submission" date="2016-10" db="EMBL/GenBank/DDBJ databases">
        <authorList>
            <person name="Varghese N."/>
            <person name="Submissions S."/>
        </authorList>
    </citation>
    <scope>NUCLEOTIDE SEQUENCE [LARGE SCALE GENOMIC DNA]</scope>
    <source>
        <strain evidence="3">DSM 17298</strain>
    </source>
</reference>
<dbReference type="Proteomes" id="UP000236736">
    <property type="component" value="Unassembled WGS sequence"/>
</dbReference>
<proteinExistence type="predicted"/>
<evidence type="ECO:0000313" key="2">
    <source>
        <dbReference type="EMBL" id="SEF70805.1"/>
    </source>
</evidence>
<dbReference type="AlphaFoldDB" id="A0A1H5U6S9"/>
<keyword evidence="1" id="KW-0812">Transmembrane</keyword>
<dbReference type="Pfam" id="PF16118">
    <property type="entry name" value="DUF4834"/>
    <property type="match status" value="1"/>
</dbReference>
<feature type="transmembrane region" description="Helical" evidence="1">
    <location>
        <begin position="6"/>
        <end position="26"/>
    </location>
</feature>
<organism evidence="2 3">
    <name type="scientific">Algoriphagus boritolerans DSM 17298 = JCM 18970</name>
    <dbReference type="NCBI Taxonomy" id="1120964"/>
    <lineage>
        <taxon>Bacteria</taxon>
        <taxon>Pseudomonadati</taxon>
        <taxon>Bacteroidota</taxon>
        <taxon>Cytophagia</taxon>
        <taxon>Cytophagales</taxon>
        <taxon>Cyclobacteriaceae</taxon>
        <taxon>Algoriphagus</taxon>
    </lineage>
</organism>